<name>A0A2P4XKC2_9STRA</name>
<evidence type="ECO:0000313" key="4">
    <source>
        <dbReference type="Proteomes" id="UP000237271"/>
    </source>
</evidence>
<sequence length="181" mass="20108">MASCPSCRAGASPDMRFCSHCGFRFPGSSVLTTRAVGSSSSGITRRNLPKDRTKKKKKKDKEKLKDKEKEKIEVPSAAAGEEAAAIYKRMLAAVRGANKDHDEVVSAFKADCKQYGQGELRARVFYERLGTYFGGQLMLEHMLPQLARLIPDDKKRKKLVKVHVPVQVEALMLDDPCPVQV</sequence>
<evidence type="ECO:0000256" key="1">
    <source>
        <dbReference type="SAM" id="MobiDB-lite"/>
    </source>
</evidence>
<feature type="compositionally biased region" description="Basic and acidic residues" evidence="1">
    <location>
        <begin position="61"/>
        <end position="70"/>
    </location>
</feature>
<evidence type="ECO:0000259" key="2">
    <source>
        <dbReference type="Pfam" id="PF23202"/>
    </source>
</evidence>
<feature type="domain" description="ZNF598/HEL2 PAH" evidence="2">
    <location>
        <begin position="88"/>
        <end position="163"/>
    </location>
</feature>
<dbReference type="OrthoDB" id="178730at2759"/>
<evidence type="ECO:0000313" key="3">
    <source>
        <dbReference type="EMBL" id="POM66003.1"/>
    </source>
</evidence>
<keyword evidence="4" id="KW-1185">Reference proteome</keyword>
<dbReference type="EMBL" id="NCKW01009794">
    <property type="protein sequence ID" value="POM66003.1"/>
    <property type="molecule type" value="Genomic_DNA"/>
</dbReference>
<feature type="compositionally biased region" description="Polar residues" evidence="1">
    <location>
        <begin position="34"/>
        <end position="44"/>
    </location>
</feature>
<dbReference type="InterPro" id="IPR057634">
    <property type="entry name" value="PAH_ZNF598/HEL2"/>
</dbReference>
<dbReference type="Pfam" id="PF23202">
    <property type="entry name" value="PAH_ZNF598"/>
    <property type="match status" value="1"/>
</dbReference>
<dbReference type="Proteomes" id="UP000237271">
    <property type="component" value="Unassembled WGS sequence"/>
</dbReference>
<comment type="caution">
    <text evidence="3">The sequence shown here is derived from an EMBL/GenBank/DDBJ whole genome shotgun (WGS) entry which is preliminary data.</text>
</comment>
<proteinExistence type="predicted"/>
<accession>A0A2P4XKC2</accession>
<feature type="region of interest" description="Disordered" evidence="1">
    <location>
        <begin position="34"/>
        <end position="70"/>
    </location>
</feature>
<organism evidence="3 4">
    <name type="scientific">Phytophthora palmivora</name>
    <dbReference type="NCBI Taxonomy" id="4796"/>
    <lineage>
        <taxon>Eukaryota</taxon>
        <taxon>Sar</taxon>
        <taxon>Stramenopiles</taxon>
        <taxon>Oomycota</taxon>
        <taxon>Peronosporomycetes</taxon>
        <taxon>Peronosporales</taxon>
        <taxon>Peronosporaceae</taxon>
        <taxon>Phytophthora</taxon>
    </lineage>
</organism>
<reference evidence="3 4" key="1">
    <citation type="journal article" date="2017" name="Genome Biol. Evol.">
        <title>Phytophthora megakarya and P. palmivora, closely related causal agents of cacao black pod rot, underwent increases in genome sizes and gene numbers by different mechanisms.</title>
        <authorList>
            <person name="Ali S.S."/>
            <person name="Shao J."/>
            <person name="Lary D.J."/>
            <person name="Kronmiller B."/>
            <person name="Shen D."/>
            <person name="Strem M.D."/>
            <person name="Amoako-Attah I."/>
            <person name="Akrofi A.Y."/>
            <person name="Begoude B.A."/>
            <person name="Ten Hoopen G.M."/>
            <person name="Coulibaly K."/>
            <person name="Kebe B.I."/>
            <person name="Melnick R.L."/>
            <person name="Guiltinan M.J."/>
            <person name="Tyler B.M."/>
            <person name="Meinhardt L.W."/>
            <person name="Bailey B.A."/>
        </authorList>
    </citation>
    <scope>NUCLEOTIDE SEQUENCE [LARGE SCALE GENOMIC DNA]</scope>
    <source>
        <strain evidence="4">sbr112.9</strain>
    </source>
</reference>
<gene>
    <name evidence="3" type="ORF">PHPALM_18205</name>
</gene>
<protein>
    <recommendedName>
        <fullName evidence="2">ZNF598/HEL2 PAH domain-containing protein</fullName>
    </recommendedName>
</protein>
<dbReference type="AlphaFoldDB" id="A0A2P4XKC2"/>